<dbReference type="EMBL" id="JAJJMB010000948">
    <property type="protein sequence ID" value="KAI3960222.1"/>
    <property type="molecule type" value="Genomic_DNA"/>
</dbReference>
<evidence type="ECO:0000313" key="1">
    <source>
        <dbReference type="EMBL" id="KAI3960222.1"/>
    </source>
</evidence>
<dbReference type="Proteomes" id="UP001202328">
    <property type="component" value="Unassembled WGS sequence"/>
</dbReference>
<protein>
    <submittedName>
        <fullName evidence="1">Uncharacterized protein</fullName>
    </submittedName>
</protein>
<reference evidence="1" key="1">
    <citation type="submission" date="2022-04" db="EMBL/GenBank/DDBJ databases">
        <title>A functionally conserved STORR gene fusion in Papaver species that diverged 16.8 million years ago.</title>
        <authorList>
            <person name="Catania T."/>
        </authorList>
    </citation>
    <scope>NUCLEOTIDE SEQUENCE</scope>
    <source>
        <strain evidence="1">S-188037</strain>
    </source>
</reference>
<dbReference type="AlphaFoldDB" id="A0AAD4TK06"/>
<proteinExistence type="predicted"/>
<evidence type="ECO:0000313" key="2">
    <source>
        <dbReference type="Proteomes" id="UP001202328"/>
    </source>
</evidence>
<sequence length="77" mass="8727">MIILVSNPLKDPTSLVYPCFSYSFERRNTKASIICCVGTLTITGSLHHIDMVFLGWWSCEKLLVCEHDQSCVQKYVG</sequence>
<accession>A0AAD4TK06</accession>
<name>A0AAD4TK06_9MAGN</name>
<organism evidence="1 2">
    <name type="scientific">Papaver atlanticum</name>
    <dbReference type="NCBI Taxonomy" id="357466"/>
    <lineage>
        <taxon>Eukaryota</taxon>
        <taxon>Viridiplantae</taxon>
        <taxon>Streptophyta</taxon>
        <taxon>Embryophyta</taxon>
        <taxon>Tracheophyta</taxon>
        <taxon>Spermatophyta</taxon>
        <taxon>Magnoliopsida</taxon>
        <taxon>Ranunculales</taxon>
        <taxon>Papaveraceae</taxon>
        <taxon>Papaveroideae</taxon>
        <taxon>Papaver</taxon>
    </lineage>
</organism>
<comment type="caution">
    <text evidence="1">The sequence shown here is derived from an EMBL/GenBank/DDBJ whole genome shotgun (WGS) entry which is preliminary data.</text>
</comment>
<gene>
    <name evidence="1" type="ORF">MKW98_016946</name>
</gene>
<keyword evidence="2" id="KW-1185">Reference proteome</keyword>